<keyword evidence="4" id="KW-1185">Reference proteome</keyword>
<dbReference type="Gene3D" id="3.90.1150.140">
    <property type="match status" value="1"/>
</dbReference>
<dbReference type="RefSeq" id="WP_377471415.1">
    <property type="nucleotide sequence ID" value="NZ_JBHLWN010000068.1"/>
</dbReference>
<reference evidence="3 4" key="1">
    <citation type="submission" date="2024-09" db="EMBL/GenBank/DDBJ databases">
        <authorList>
            <person name="Sun Q."/>
            <person name="Mori K."/>
        </authorList>
    </citation>
    <scope>NUCLEOTIDE SEQUENCE [LARGE SCALE GENOMIC DNA]</scope>
    <source>
        <strain evidence="3 4">CCM 7759</strain>
    </source>
</reference>
<dbReference type="Proteomes" id="UP001589776">
    <property type="component" value="Unassembled WGS sequence"/>
</dbReference>
<dbReference type="InterPro" id="IPR048503">
    <property type="entry name" value="NamZ_C"/>
</dbReference>
<dbReference type="EMBL" id="JBHLWN010000068">
    <property type="protein sequence ID" value="MFC0214078.1"/>
    <property type="molecule type" value="Genomic_DNA"/>
</dbReference>
<protein>
    <submittedName>
        <fullName evidence="3">DUF1343 domain-containing protein</fullName>
    </submittedName>
</protein>
<evidence type="ECO:0000259" key="1">
    <source>
        <dbReference type="Pfam" id="PF07075"/>
    </source>
</evidence>
<dbReference type="PANTHER" id="PTHR42915">
    <property type="entry name" value="HYPOTHETICAL 460 KDA PROTEIN IN FEUA-SIGW INTERGENIC REGION [PRECURSOR]"/>
    <property type="match status" value="1"/>
</dbReference>
<gene>
    <name evidence="3" type="ORF">ACFFK0_16750</name>
</gene>
<comment type="caution">
    <text evidence="3">The sequence shown here is derived from an EMBL/GenBank/DDBJ whole genome shotgun (WGS) entry which is preliminary data.</text>
</comment>
<accession>A0ABV6DN47</accession>
<evidence type="ECO:0000259" key="2">
    <source>
        <dbReference type="Pfam" id="PF20732"/>
    </source>
</evidence>
<proteinExistence type="predicted"/>
<sequence>MRTTIMTGSDRLAEAESDWPSGLRLGLLTNPTGVNAGFETTAELCSRLTRVRLTALMACEHGIRGERQAGVLFEDERDERLQVPVYSLYSSAGKRPLPYMLDNLDAVLFDIQDVGVRFYTYISTLKTVMESCAEAGKAVIVLDRPNPLGGGAGEGGLLEPGFESFVGAARMPIRTGLTIGETAQYLNGLLPQPCRLQVVPLKGWNRSMGYEETGLPWIVPSPNIPTLETVRLYAGICLFEGTNVSEGRGTTRPFEQIGAPWIDGERLADEFNGRGMPGVHAHPVYFTPTFSKHQGELCGGVRLFVTDAAAFMAVRTGLYLLNAVHRLHPDRFVWLPPYREGGRPFIDLLTGSELVRETVTGDDGPERIGTVWAEHENAWNEQRKRYEIYS</sequence>
<evidence type="ECO:0000313" key="3">
    <source>
        <dbReference type="EMBL" id="MFC0214078.1"/>
    </source>
</evidence>
<dbReference type="Gene3D" id="3.40.50.12170">
    <property type="entry name" value="Uncharacterised protein PF07075, DUF1343"/>
    <property type="match status" value="1"/>
</dbReference>
<organism evidence="3 4">
    <name type="scientific">Paenibacillus chartarius</name>
    <dbReference type="NCBI Taxonomy" id="747481"/>
    <lineage>
        <taxon>Bacteria</taxon>
        <taxon>Bacillati</taxon>
        <taxon>Bacillota</taxon>
        <taxon>Bacilli</taxon>
        <taxon>Bacillales</taxon>
        <taxon>Paenibacillaceae</taxon>
        <taxon>Paenibacillus</taxon>
    </lineage>
</organism>
<dbReference type="PANTHER" id="PTHR42915:SF1">
    <property type="entry name" value="PEPTIDOGLYCAN BETA-N-ACETYLMURAMIDASE NAMZ"/>
    <property type="match status" value="1"/>
</dbReference>
<dbReference type="Pfam" id="PF07075">
    <property type="entry name" value="NamZ_N"/>
    <property type="match status" value="1"/>
</dbReference>
<dbReference type="InterPro" id="IPR048502">
    <property type="entry name" value="NamZ_N"/>
</dbReference>
<name>A0ABV6DN47_9BACL</name>
<dbReference type="Pfam" id="PF20732">
    <property type="entry name" value="NamZ_C"/>
    <property type="match status" value="1"/>
</dbReference>
<dbReference type="PIRSF" id="PIRSF016719">
    <property type="entry name" value="UCP016719"/>
    <property type="match status" value="1"/>
</dbReference>
<feature type="domain" description="Peptidoglycan beta-N-acetylmuramidase NamZ N-terminal" evidence="1">
    <location>
        <begin position="26"/>
        <end position="227"/>
    </location>
</feature>
<feature type="domain" description="Peptidoglycan beta-N-acetylmuramidase NamZ C-terminal" evidence="2">
    <location>
        <begin position="232"/>
        <end position="389"/>
    </location>
</feature>
<dbReference type="InterPro" id="IPR008302">
    <property type="entry name" value="NamZ"/>
</dbReference>
<evidence type="ECO:0000313" key="4">
    <source>
        <dbReference type="Proteomes" id="UP001589776"/>
    </source>
</evidence>